<gene>
    <name evidence="2" type="ORF">DLJ53_33450</name>
</gene>
<feature type="transmembrane region" description="Helical" evidence="1">
    <location>
        <begin position="130"/>
        <end position="150"/>
    </location>
</feature>
<sequence length="200" mass="22872">MLELDKPHSGYGEFADIVRAAGPERTKKPGWIHRRFSARRYDYRFEHGVAVDRTSRGFGFDNGRTTFFIRSQPRVAPPVDEEVLLVTGTLTHSSGKPVKLPRPVLLGYVSQETGVVYAKANWAQLHGRPVLKWALLLALFAVVIYFSEIGRPDPSMTIFVLSGPFFLLYLPWLPVKLWQVSSARYDFRAHVSQLHRYLEE</sequence>
<evidence type="ECO:0000313" key="3">
    <source>
        <dbReference type="Proteomes" id="UP000249590"/>
    </source>
</evidence>
<evidence type="ECO:0000256" key="1">
    <source>
        <dbReference type="SAM" id="Phobius"/>
    </source>
</evidence>
<feature type="transmembrane region" description="Helical" evidence="1">
    <location>
        <begin position="156"/>
        <end position="175"/>
    </location>
</feature>
<keyword evidence="3" id="KW-1185">Reference proteome</keyword>
<dbReference type="AlphaFoldDB" id="A0A8B2NLH1"/>
<dbReference type="Proteomes" id="UP000249590">
    <property type="component" value="Unassembled WGS sequence"/>
</dbReference>
<keyword evidence="1" id="KW-0812">Transmembrane</keyword>
<reference evidence="2 3" key="1">
    <citation type="submission" date="2018-05" db="EMBL/GenBank/DDBJ databases">
        <title>Acuticoccus sediminis sp. nov., isolated from deep-sea sediment of Indian Ocean.</title>
        <authorList>
            <person name="Liu X."/>
            <person name="Lai Q."/>
            <person name="Du Y."/>
            <person name="Sun F."/>
            <person name="Zhang X."/>
            <person name="Wang S."/>
            <person name="Shao Z."/>
        </authorList>
    </citation>
    <scope>NUCLEOTIDE SEQUENCE [LARGE SCALE GENOMIC DNA]</scope>
    <source>
        <strain evidence="2 3">PTG4-2</strain>
    </source>
</reference>
<evidence type="ECO:0000313" key="2">
    <source>
        <dbReference type="EMBL" id="RAH96056.1"/>
    </source>
</evidence>
<protein>
    <submittedName>
        <fullName evidence="2">Uncharacterized protein</fullName>
    </submittedName>
</protein>
<dbReference type="RefSeq" id="WP_111352668.1">
    <property type="nucleotide sequence ID" value="NZ_QHHQ01000017.1"/>
</dbReference>
<comment type="caution">
    <text evidence="2">The sequence shown here is derived from an EMBL/GenBank/DDBJ whole genome shotgun (WGS) entry which is preliminary data.</text>
</comment>
<name>A0A8B2NLH1_9HYPH</name>
<organism evidence="2 3">
    <name type="scientific">Acuticoccus sediminis</name>
    <dbReference type="NCBI Taxonomy" id="2184697"/>
    <lineage>
        <taxon>Bacteria</taxon>
        <taxon>Pseudomonadati</taxon>
        <taxon>Pseudomonadota</taxon>
        <taxon>Alphaproteobacteria</taxon>
        <taxon>Hyphomicrobiales</taxon>
        <taxon>Amorphaceae</taxon>
        <taxon>Acuticoccus</taxon>
    </lineage>
</organism>
<keyword evidence="1" id="KW-1133">Transmembrane helix</keyword>
<proteinExistence type="predicted"/>
<accession>A0A8B2NLH1</accession>
<dbReference type="EMBL" id="QHHQ01000017">
    <property type="protein sequence ID" value="RAH96056.1"/>
    <property type="molecule type" value="Genomic_DNA"/>
</dbReference>
<keyword evidence="1" id="KW-0472">Membrane</keyword>